<dbReference type="PROSITE" id="PS50198">
    <property type="entry name" value="PPIC_PPIASE_2"/>
    <property type="match status" value="1"/>
</dbReference>
<evidence type="ECO:0000256" key="10">
    <source>
        <dbReference type="ARBA" id="ARBA00023288"/>
    </source>
</evidence>
<comment type="function">
    <text evidence="11">Plays a major role in protein secretion by helping the post-translocational extracellular folding of several secreted proteins.</text>
</comment>
<evidence type="ECO:0000256" key="8">
    <source>
        <dbReference type="ARBA" id="ARBA00023139"/>
    </source>
</evidence>
<comment type="similarity">
    <text evidence="3 11">Belongs to the PrsA family.</text>
</comment>
<dbReference type="eggNOG" id="COG0760">
    <property type="taxonomic scope" value="Bacteria"/>
</dbReference>
<dbReference type="InterPro" id="IPR037041">
    <property type="entry name" value="Trigger_fac_C_sf"/>
</dbReference>
<evidence type="ECO:0000256" key="13">
    <source>
        <dbReference type="SAM" id="SignalP"/>
    </source>
</evidence>
<feature type="compositionally biased region" description="Acidic residues" evidence="12">
    <location>
        <begin position="295"/>
        <end position="319"/>
    </location>
</feature>
<dbReference type="Pfam" id="PF00639">
    <property type="entry name" value="Rotamase"/>
    <property type="match status" value="1"/>
</dbReference>
<keyword evidence="8 11" id="KW-0564">Palmitate</keyword>
<dbReference type="InterPro" id="IPR023058">
    <property type="entry name" value="PPIase_PpiC_CS"/>
</dbReference>
<evidence type="ECO:0000256" key="4">
    <source>
        <dbReference type="ARBA" id="ARBA00022475"/>
    </source>
</evidence>
<evidence type="ECO:0000256" key="2">
    <source>
        <dbReference type="ARBA" id="ARBA00004193"/>
    </source>
</evidence>
<dbReference type="OrthoDB" id="14196at2"/>
<feature type="domain" description="PpiC" evidence="14">
    <location>
        <begin position="140"/>
        <end position="230"/>
    </location>
</feature>
<evidence type="ECO:0000256" key="12">
    <source>
        <dbReference type="SAM" id="MobiDB-lite"/>
    </source>
</evidence>
<dbReference type="GO" id="GO:0005886">
    <property type="term" value="C:plasma membrane"/>
    <property type="evidence" value="ECO:0007669"/>
    <property type="project" value="UniProtKB-SubCell"/>
</dbReference>
<evidence type="ECO:0000256" key="3">
    <source>
        <dbReference type="ARBA" id="ARBA00006071"/>
    </source>
</evidence>
<comment type="caution">
    <text evidence="15">The sequence shown here is derived from an EMBL/GenBank/DDBJ whole genome shotgun (WGS) entry which is preliminary data.</text>
</comment>
<dbReference type="PANTHER" id="PTHR47245">
    <property type="entry name" value="PEPTIDYLPROLYL ISOMERASE"/>
    <property type="match status" value="1"/>
</dbReference>
<evidence type="ECO:0000256" key="7">
    <source>
        <dbReference type="ARBA" id="ARBA00023136"/>
    </source>
</evidence>
<evidence type="ECO:0000256" key="1">
    <source>
        <dbReference type="ARBA" id="ARBA00000971"/>
    </source>
</evidence>
<organism evidence="15 16">
    <name type="scientific">Pontibacillus halophilus JSM 076056 = DSM 19796</name>
    <dbReference type="NCBI Taxonomy" id="1385510"/>
    <lineage>
        <taxon>Bacteria</taxon>
        <taxon>Bacillati</taxon>
        <taxon>Bacillota</taxon>
        <taxon>Bacilli</taxon>
        <taxon>Bacillales</taxon>
        <taxon>Bacillaceae</taxon>
        <taxon>Pontibacillus</taxon>
    </lineage>
</organism>
<dbReference type="InterPro" id="IPR046357">
    <property type="entry name" value="PPIase_dom_sf"/>
</dbReference>
<comment type="catalytic activity">
    <reaction evidence="1 11">
        <text>[protein]-peptidylproline (omega=180) = [protein]-peptidylproline (omega=0)</text>
        <dbReference type="Rhea" id="RHEA:16237"/>
        <dbReference type="Rhea" id="RHEA-COMP:10747"/>
        <dbReference type="Rhea" id="RHEA-COMP:10748"/>
        <dbReference type="ChEBI" id="CHEBI:83833"/>
        <dbReference type="ChEBI" id="CHEBI:83834"/>
        <dbReference type="EC" id="5.2.1.8"/>
    </reaction>
</comment>
<dbReference type="GO" id="GO:0006457">
    <property type="term" value="P:protein folding"/>
    <property type="evidence" value="ECO:0007669"/>
    <property type="project" value="UniProtKB-UniRule"/>
</dbReference>
<dbReference type="STRING" id="1385510.GCA_000425205_01891"/>
<keyword evidence="6 11" id="KW-0697">Rotamase</keyword>
<keyword evidence="5 11" id="KW-0732">Signal</keyword>
<name>A0A0A5GN71_9BACI</name>
<dbReference type="AlphaFoldDB" id="A0A0A5GN71"/>
<dbReference type="GO" id="GO:0003755">
    <property type="term" value="F:peptidyl-prolyl cis-trans isomerase activity"/>
    <property type="evidence" value="ECO:0007669"/>
    <property type="project" value="UniProtKB-UniRule"/>
</dbReference>
<gene>
    <name evidence="11" type="primary">prsA</name>
    <name evidence="15" type="ORF">N781_14815</name>
</gene>
<dbReference type="SUPFAM" id="SSF54534">
    <property type="entry name" value="FKBP-like"/>
    <property type="match status" value="1"/>
</dbReference>
<dbReference type="Gene3D" id="3.10.50.40">
    <property type="match status" value="1"/>
</dbReference>
<dbReference type="SUPFAM" id="SSF109998">
    <property type="entry name" value="Triger factor/SurA peptide-binding domain-like"/>
    <property type="match status" value="1"/>
</dbReference>
<evidence type="ECO:0000256" key="9">
    <source>
        <dbReference type="ARBA" id="ARBA00023235"/>
    </source>
</evidence>
<accession>A0A0A5GN71</accession>
<evidence type="ECO:0000313" key="16">
    <source>
        <dbReference type="Proteomes" id="UP000030528"/>
    </source>
</evidence>
<feature type="region of interest" description="Disordered" evidence="12">
    <location>
        <begin position="280"/>
        <end position="319"/>
    </location>
</feature>
<dbReference type="RefSeq" id="WP_036769500.1">
    <property type="nucleotide sequence ID" value="NZ_AULI01000007.1"/>
</dbReference>
<dbReference type="InterPro" id="IPR027304">
    <property type="entry name" value="Trigger_fact/SurA_dom_sf"/>
</dbReference>
<feature type="signal peptide" evidence="13">
    <location>
        <begin position="1"/>
        <end position="23"/>
    </location>
</feature>
<feature type="chain" id="PRO_5039427138" description="Foldase protein PrsA" evidence="13">
    <location>
        <begin position="24"/>
        <end position="319"/>
    </location>
</feature>
<evidence type="ECO:0000259" key="14">
    <source>
        <dbReference type="PROSITE" id="PS50198"/>
    </source>
</evidence>
<dbReference type="Gene3D" id="1.10.3120.10">
    <property type="entry name" value="Trigger factor, C-terminal domain"/>
    <property type="match status" value="1"/>
</dbReference>
<keyword evidence="9 11" id="KW-0413">Isomerase</keyword>
<reference evidence="15 16" key="1">
    <citation type="submission" date="2013-08" db="EMBL/GenBank/DDBJ databases">
        <authorList>
            <person name="Huang J."/>
            <person name="Wang G."/>
        </authorList>
    </citation>
    <scope>NUCLEOTIDE SEQUENCE [LARGE SCALE GENOMIC DNA]</scope>
    <source>
        <strain evidence="15 16">JSM 076056</strain>
    </source>
</reference>
<dbReference type="EMBL" id="AVPE01000005">
    <property type="protein sequence ID" value="KGX92600.1"/>
    <property type="molecule type" value="Genomic_DNA"/>
</dbReference>
<protein>
    <recommendedName>
        <fullName evidence="11">Foldase protein PrsA</fullName>
        <ecNumber evidence="11">5.2.1.8</ecNumber>
    </recommendedName>
</protein>
<keyword evidence="4 11" id="KW-1003">Cell membrane</keyword>
<dbReference type="InterPro" id="IPR023059">
    <property type="entry name" value="Foldase_PrsA"/>
</dbReference>
<evidence type="ECO:0000256" key="5">
    <source>
        <dbReference type="ARBA" id="ARBA00022729"/>
    </source>
</evidence>
<keyword evidence="16" id="KW-1185">Reference proteome</keyword>
<dbReference type="EC" id="5.2.1.8" evidence="11"/>
<sequence length="319" mass="35671">MKKMTLATGLAVGILSLSACTQADSSETVAETKNGNVTEEQFYEELKNQPNAKQVLQQMIITEVLNDKYEVSEEEIDKEVQSIKDQYGEEQFDQVLQQNGLQSEDDLRDALKTSLLQEKAATEGVEVSDEDIQQRYDRMSTEIEASHILVEDEETAKEVKQKVDEGDKSFAELAEEYSTGPTSTEGGSLGFFSAGEMDPAFEDAAYNLEKGEVSEPVQSSFGWHVIKVTDKREKEDVEPLEDMKDQIERELKTQNVDQAAVQEKMNKLLKDAEIDIKVDGYEDLQESFDQSNESSDSEESGESTEEGSSEESTDESSEE</sequence>
<proteinExistence type="inferred from homology"/>
<dbReference type="PROSITE" id="PS51257">
    <property type="entry name" value="PROKAR_LIPOPROTEIN"/>
    <property type="match status" value="1"/>
</dbReference>
<dbReference type="PANTHER" id="PTHR47245:SF1">
    <property type="entry name" value="FOLDASE PROTEIN PRSA"/>
    <property type="match status" value="1"/>
</dbReference>
<keyword evidence="7 11" id="KW-0472">Membrane</keyword>
<evidence type="ECO:0000256" key="11">
    <source>
        <dbReference type="HAMAP-Rule" id="MF_01145"/>
    </source>
</evidence>
<dbReference type="HAMAP" id="MF_01145">
    <property type="entry name" value="Foldase_PrsA"/>
    <property type="match status" value="1"/>
</dbReference>
<keyword evidence="10 11" id="KW-0449">Lipoprotein</keyword>
<evidence type="ECO:0000256" key="6">
    <source>
        <dbReference type="ARBA" id="ARBA00023110"/>
    </source>
</evidence>
<dbReference type="GO" id="GO:0015031">
    <property type="term" value="P:protein transport"/>
    <property type="evidence" value="ECO:0007669"/>
    <property type="project" value="InterPro"/>
</dbReference>
<dbReference type="Proteomes" id="UP000030528">
    <property type="component" value="Unassembled WGS sequence"/>
</dbReference>
<evidence type="ECO:0000313" key="15">
    <source>
        <dbReference type="EMBL" id="KGX92600.1"/>
    </source>
</evidence>
<dbReference type="PROSITE" id="PS01096">
    <property type="entry name" value="PPIC_PPIASE_1"/>
    <property type="match status" value="1"/>
</dbReference>
<dbReference type="InterPro" id="IPR000297">
    <property type="entry name" value="PPIase_PpiC"/>
</dbReference>
<dbReference type="InterPro" id="IPR050245">
    <property type="entry name" value="PrsA_foldase"/>
</dbReference>
<comment type="subcellular location">
    <subcellularLocation>
        <location evidence="2 11">Cell membrane</location>
        <topology evidence="2 11">Lipid-anchor</topology>
    </subcellularLocation>
</comment>